<dbReference type="InterPro" id="IPR018647">
    <property type="entry name" value="SLFN_3-like_DNA/RNA_helicase"/>
</dbReference>
<accession>A0ABR6YIK5</accession>
<evidence type="ECO:0000259" key="1">
    <source>
        <dbReference type="Pfam" id="PF09848"/>
    </source>
</evidence>
<dbReference type="RefSeq" id="WP_186861367.1">
    <property type="nucleotide sequence ID" value="NZ_JACOGC010000001.1"/>
</dbReference>
<dbReference type="EMBL" id="JACOGC010000001">
    <property type="protein sequence ID" value="MBC3883688.1"/>
    <property type="molecule type" value="Genomic_DNA"/>
</dbReference>
<protein>
    <submittedName>
        <fullName evidence="2">DUF2075 domain-containing protein</fullName>
    </submittedName>
</protein>
<evidence type="ECO:0000313" key="2">
    <source>
        <dbReference type="EMBL" id="MBC3883688.1"/>
    </source>
</evidence>
<dbReference type="Gene3D" id="3.40.50.300">
    <property type="entry name" value="P-loop containing nucleotide triphosphate hydrolases"/>
    <property type="match status" value="1"/>
</dbReference>
<reference evidence="2 3" key="1">
    <citation type="submission" date="2020-08" db="EMBL/GenBank/DDBJ databases">
        <title>Novel species isolated from subtropical streams in China.</title>
        <authorList>
            <person name="Lu H."/>
        </authorList>
    </citation>
    <scope>NUCLEOTIDE SEQUENCE [LARGE SCALE GENOMIC DNA]</scope>
    <source>
        <strain evidence="2 3">FT31W</strain>
    </source>
</reference>
<comment type="caution">
    <text evidence="2">The sequence shown here is derived from an EMBL/GenBank/DDBJ whole genome shotgun (WGS) entry which is preliminary data.</text>
</comment>
<keyword evidence="3" id="KW-1185">Reference proteome</keyword>
<dbReference type="SUPFAM" id="SSF52540">
    <property type="entry name" value="P-loop containing nucleoside triphosphate hydrolases"/>
    <property type="match status" value="1"/>
</dbReference>
<feature type="domain" description="Schlafen group 3-like DNA/RNA helicase" evidence="1">
    <location>
        <begin position="236"/>
        <end position="622"/>
    </location>
</feature>
<evidence type="ECO:0000313" key="3">
    <source>
        <dbReference type="Proteomes" id="UP000613113"/>
    </source>
</evidence>
<sequence length="661" mass="74705">MSNRAFYAESLTAFIAESPDAIVGKITQNHTQELVYQQTGAWITQIEILQTALRGLGEGYLFFEFQIPRMGKRADVLLIYKNLIFILEFKVGAQDYAAQDMRQAHGYAIDLHHFHEGSHEKILIPILVATGAPPKNNTLTDGADGVYEPLRANSNNMASVIQYCVDEIDQPPVIELQAWLNSSYKPTPTIIEAAQALYADHDVNDIARNDAGAQNLHVTSQALQEIIHQARLQRRKTICFVTGVPGAGKTLVGLNIATNVGSDKEEQAVFLSGNGPLVEVLTEALARDSVQRHAHKNKATALRAASASIQNIHKFRDEYIKDLSAPNEHVVIFDEAQRAWDQENTSKFMMTKRGQKNFAQSEPEFLISVMDRHEDWCVIIALIGGGQEINTGEAGLQGWADALELHFPNWDVYYSDKLTQVEYAGRDVSFDQVSNAQAVSSLHLAISMRSFRAEKLSHMVHHVIHNNPQAAIEIYQSFKDKFPIVVTRDLQAAKAWIKQRSRANETKGVIASSGAVRLKPEGIFVKNRLSAADWFLNEQDDIRSCHFLEDVATEFDIQGLELDWCLVGWDADYRYINGQFEHWKFTGTTWKRRQQEEQQRYLENAYRVLLTRARQGMVIFVPRGDAQDGTRLPRFFDQSYDYLSSCGINSIYLNKDKTRII</sequence>
<organism evidence="2 3">
    <name type="scientific">Undibacterium griseum</name>
    <dbReference type="NCBI Taxonomy" id="2762295"/>
    <lineage>
        <taxon>Bacteria</taxon>
        <taxon>Pseudomonadati</taxon>
        <taxon>Pseudomonadota</taxon>
        <taxon>Betaproteobacteria</taxon>
        <taxon>Burkholderiales</taxon>
        <taxon>Oxalobacteraceae</taxon>
        <taxon>Undibacterium</taxon>
    </lineage>
</organism>
<gene>
    <name evidence="2" type="ORF">H8K27_00945</name>
</gene>
<proteinExistence type="predicted"/>
<dbReference type="Proteomes" id="UP000613113">
    <property type="component" value="Unassembled WGS sequence"/>
</dbReference>
<dbReference type="InterPro" id="IPR027417">
    <property type="entry name" value="P-loop_NTPase"/>
</dbReference>
<name>A0ABR6YIK5_9BURK</name>
<dbReference type="Pfam" id="PF09848">
    <property type="entry name" value="SLFN-g3_helicase"/>
    <property type="match status" value="1"/>
</dbReference>